<dbReference type="InterPro" id="IPR036250">
    <property type="entry name" value="AcylCo_DH-like_C"/>
</dbReference>
<dbReference type="Gene3D" id="1.20.140.10">
    <property type="entry name" value="Butyryl-CoA Dehydrogenase, subunit A, domain 3"/>
    <property type="match status" value="1"/>
</dbReference>
<dbReference type="InterPro" id="IPR009100">
    <property type="entry name" value="AcylCoA_DH/oxidase_NM_dom_sf"/>
</dbReference>
<dbReference type="AlphaFoldDB" id="A4FH07"/>
<dbReference type="PANTHER" id="PTHR43884">
    <property type="entry name" value="ACYL-COA DEHYDROGENASE"/>
    <property type="match status" value="1"/>
</dbReference>
<accession>A4FH07</accession>
<dbReference type="HOGENOM" id="CLU_018204_10_1_11"/>
<evidence type="ECO:0000256" key="2">
    <source>
        <dbReference type="ARBA" id="ARBA00023002"/>
    </source>
</evidence>
<dbReference type="Gene3D" id="2.40.110.10">
    <property type="entry name" value="Butyryl-CoA Dehydrogenase, subunit A, domain 2"/>
    <property type="match status" value="1"/>
</dbReference>
<dbReference type="PIRSF" id="PIRSF016578">
    <property type="entry name" value="HsaA"/>
    <property type="match status" value="1"/>
</dbReference>
<keyword evidence="3" id="KW-0503">Monooxygenase</keyword>
<dbReference type="Proteomes" id="UP000006728">
    <property type="component" value="Chromosome"/>
</dbReference>
<gene>
    <name evidence="3" type="ordered locus">SACE_4061</name>
</gene>
<dbReference type="GO" id="GO:0050660">
    <property type="term" value="F:flavin adenine dinucleotide binding"/>
    <property type="evidence" value="ECO:0007669"/>
    <property type="project" value="InterPro"/>
</dbReference>
<dbReference type="PANTHER" id="PTHR43884:SF12">
    <property type="entry name" value="ISOVALERYL-COA DEHYDROGENASE, MITOCHONDRIAL-RELATED"/>
    <property type="match status" value="1"/>
</dbReference>
<dbReference type="GO" id="GO:0006552">
    <property type="term" value="P:L-leucine catabolic process"/>
    <property type="evidence" value="ECO:0007669"/>
    <property type="project" value="TreeGrafter"/>
</dbReference>
<evidence type="ECO:0000313" key="4">
    <source>
        <dbReference type="Proteomes" id="UP000006728"/>
    </source>
</evidence>
<dbReference type="GO" id="GO:0008470">
    <property type="term" value="F:3-methylbutanoyl-CoA dehydrogenase activity"/>
    <property type="evidence" value="ECO:0007669"/>
    <property type="project" value="TreeGrafter"/>
</dbReference>
<proteinExistence type="predicted"/>
<dbReference type="SUPFAM" id="SSF47203">
    <property type="entry name" value="Acyl-CoA dehydrogenase C-terminal domain-like"/>
    <property type="match status" value="1"/>
</dbReference>
<dbReference type="InterPro" id="IPR013786">
    <property type="entry name" value="AcylCoA_DH/ox_N"/>
</dbReference>
<keyword evidence="4" id="KW-1185">Reference proteome</keyword>
<dbReference type="FunFam" id="1.10.540.10:FF:000025">
    <property type="entry name" value="Related to Dibenzothiophene desulfurization enzyme C"/>
    <property type="match status" value="1"/>
</dbReference>
<dbReference type="InterPro" id="IPR037069">
    <property type="entry name" value="AcylCoA_DH/ox_N_sf"/>
</dbReference>
<keyword evidence="1" id="KW-0285">Flavoprotein</keyword>
<dbReference type="InterPro" id="IPR046373">
    <property type="entry name" value="Acyl-CoA_Oxase/DH_mid-dom_sf"/>
</dbReference>
<sequence length="407" mass="44987">MTATEKAVNWKSRPTTAEGWVRRADEVAAVLAADAVRRDRANQTPYEEVRLLKDSGLVTLLGPVEHGGGGQSWSTAYRVTRAVAAGDGSIGQLLGYHYLWAWAARLVGTPEQIAAVEELYTTNDYFFGGAVNPRDRDLVITDEGDELVYDGRKSFSTGSKVSDLTVLEGVIEGTDKHVFAIVPSHQDGIVFNDDWDNIGQRLTESGSVEIRGVRVPWESAAGYVDKQFQPLTYNTLNLPTIQLVFANFYLGIAQGALRYATSYTREKTRPWPYGGDDKQHASEEFHILDTYGDLQAKLWAAEALVDRAGSAIEELLHAERESVTPQQRGEVAVLVAAAKQRIIDTGLEIGNRIFEVTGARATASSVGLDIYWRNLRTHSLHDPVAYKRVEVGRYALLGELPEPTWYT</sequence>
<name>A4FH07_SACEN</name>
<evidence type="ECO:0000256" key="1">
    <source>
        <dbReference type="ARBA" id="ARBA00022630"/>
    </source>
</evidence>
<dbReference type="Pfam" id="PF02771">
    <property type="entry name" value="Acyl-CoA_dh_N"/>
    <property type="match status" value="1"/>
</dbReference>
<dbReference type="KEGG" id="sen:SACE_4061"/>
<dbReference type="InterPro" id="IPR013107">
    <property type="entry name" value="Acyl-CoA_DH_C"/>
</dbReference>
<dbReference type="Pfam" id="PF08028">
    <property type="entry name" value="Acyl-CoA_dh_2"/>
    <property type="match status" value="1"/>
</dbReference>
<organism evidence="3 4">
    <name type="scientific">Saccharopolyspora erythraea (strain ATCC 11635 / DSM 40517 / JCM 4748 / NBRC 13426 / NCIMB 8594 / NRRL 2338)</name>
    <dbReference type="NCBI Taxonomy" id="405948"/>
    <lineage>
        <taxon>Bacteria</taxon>
        <taxon>Bacillati</taxon>
        <taxon>Actinomycetota</taxon>
        <taxon>Actinomycetes</taxon>
        <taxon>Pseudonocardiales</taxon>
        <taxon>Pseudonocardiaceae</taxon>
        <taxon>Saccharopolyspora</taxon>
    </lineage>
</organism>
<dbReference type="STRING" id="405948.SACE_4061"/>
<reference evidence="3 4" key="1">
    <citation type="journal article" date="2007" name="Nat. Biotechnol.">
        <title>Complete genome sequence of the erythromycin-producing bacterium Saccharopolyspora erythraea NRRL23338.</title>
        <authorList>
            <person name="Oliynyk M."/>
            <person name="Samborskyy M."/>
            <person name="Lester J.B."/>
            <person name="Mironenko T."/>
            <person name="Scott N."/>
            <person name="Dickens S."/>
            <person name="Haydock S.F."/>
            <person name="Leadlay P.F."/>
        </authorList>
    </citation>
    <scope>NUCLEOTIDE SEQUENCE [LARGE SCALE GENOMIC DNA]</scope>
    <source>
        <strain evidence="4">ATCC 11635 / DSM 40517 / JCM 4748 / NBRC 13426 / NCIMB 8594 / NRRL 2338</strain>
    </source>
</reference>
<keyword evidence="2" id="KW-0560">Oxidoreductase</keyword>
<dbReference type="SUPFAM" id="SSF56645">
    <property type="entry name" value="Acyl-CoA dehydrogenase NM domain-like"/>
    <property type="match status" value="1"/>
</dbReference>
<protein>
    <submittedName>
        <fullName evidence="3">FMNH2-dependent monooxygenase</fullName>
    </submittedName>
</protein>
<evidence type="ECO:0000313" key="3">
    <source>
        <dbReference type="EMBL" id="CAM03332.1"/>
    </source>
</evidence>
<dbReference type="GO" id="GO:0004497">
    <property type="term" value="F:monooxygenase activity"/>
    <property type="evidence" value="ECO:0007669"/>
    <property type="project" value="UniProtKB-KW"/>
</dbReference>
<dbReference type="Gene3D" id="1.10.540.10">
    <property type="entry name" value="Acyl-CoA dehydrogenase/oxidase, N-terminal domain"/>
    <property type="match status" value="1"/>
</dbReference>
<dbReference type="EMBL" id="AM420293">
    <property type="protein sequence ID" value="CAM03332.1"/>
    <property type="molecule type" value="Genomic_DNA"/>
</dbReference>
<dbReference type="FunFam" id="2.40.110.10:FF:000020">
    <property type="entry name" value="Putative acyl-CoA dehydrogenase YdbM"/>
    <property type="match status" value="1"/>
</dbReference>
<dbReference type="eggNOG" id="COG1960">
    <property type="taxonomic scope" value="Bacteria"/>
</dbReference>